<accession>S7J4T4</accession>
<evidence type="ECO:0000313" key="1">
    <source>
        <dbReference type="EMBL" id="EPP35424.1"/>
    </source>
</evidence>
<dbReference type="PATRIC" id="fig|1238237.3.peg.219"/>
<comment type="caution">
    <text evidence="1">The sequence shown here is derived from an EMBL/GenBank/DDBJ whole genome shotgun (WGS) entry which is preliminary data.</text>
</comment>
<dbReference type="HOGENOM" id="CLU_3214120_0_0_0"/>
<dbReference type="AlphaFoldDB" id="S7J4T4"/>
<reference evidence="1 2" key="1">
    <citation type="submission" date="2013-04" db="EMBL/GenBank/DDBJ databases">
        <title>Genome sequence of Chlamydia psittaci 10-1398/11.</title>
        <authorList>
            <person name="Huot-Creasy H."/>
            <person name="McCracken C.L."/>
            <person name="Humphries M."/>
            <person name="Sachse K."/>
            <person name="Laroucau K."/>
            <person name="Bavoil P."/>
            <person name="Myers G.S."/>
        </authorList>
    </citation>
    <scope>NUCLEOTIDE SEQUENCE [LARGE SCALE GENOMIC DNA]</scope>
    <source>
        <strain evidence="1 2">10_1398_11</strain>
    </source>
</reference>
<name>S7J4T4_9CHLA</name>
<evidence type="ECO:0000313" key="2">
    <source>
        <dbReference type="Proteomes" id="UP000016200"/>
    </source>
</evidence>
<organism evidence="1 2">
    <name type="scientific">Chlamydia ibidis</name>
    <dbReference type="NCBI Taxonomy" id="1405396"/>
    <lineage>
        <taxon>Bacteria</taxon>
        <taxon>Pseudomonadati</taxon>
        <taxon>Chlamydiota</taxon>
        <taxon>Chlamydiia</taxon>
        <taxon>Chlamydiales</taxon>
        <taxon>Chlamydiaceae</taxon>
        <taxon>Chlamydia/Chlamydophila group</taxon>
        <taxon>Chlamydia</taxon>
    </lineage>
</organism>
<gene>
    <name evidence="1" type="ORF">CP10139811_0967</name>
</gene>
<proteinExistence type="predicted"/>
<dbReference type="EMBL" id="ATNB01000058">
    <property type="protein sequence ID" value="EPP35424.1"/>
    <property type="molecule type" value="Genomic_DNA"/>
</dbReference>
<sequence>MYPHLPKISNVQVCFLTYKQHITEKLAEPTELKIYPQPKNRDIQ</sequence>
<protein>
    <submittedName>
        <fullName evidence="1">Uncharacterized protein</fullName>
    </submittedName>
</protein>
<dbReference type="Proteomes" id="UP000016200">
    <property type="component" value="Unassembled WGS sequence"/>
</dbReference>